<dbReference type="PANTHER" id="PTHR10472:SF5">
    <property type="entry name" value="D-AMINOACYL-TRNA DEACYLASE 1"/>
    <property type="match status" value="1"/>
</dbReference>
<dbReference type="AlphaFoldDB" id="A0A645GQA2"/>
<keyword evidence="2" id="KW-0378">Hydrolase</keyword>
<proteinExistence type="inferred from homology"/>
<dbReference type="GO" id="GO:0051500">
    <property type="term" value="F:D-tyrosyl-tRNA(Tyr) deacylase activity"/>
    <property type="evidence" value="ECO:0007669"/>
    <property type="project" value="TreeGrafter"/>
</dbReference>
<reference evidence="2" key="1">
    <citation type="submission" date="2019-08" db="EMBL/GenBank/DDBJ databases">
        <authorList>
            <person name="Kucharzyk K."/>
            <person name="Murdoch R.W."/>
            <person name="Higgins S."/>
            <person name="Loffler F."/>
        </authorList>
    </citation>
    <scope>NUCLEOTIDE SEQUENCE</scope>
</reference>
<dbReference type="Gene3D" id="3.50.80.10">
    <property type="entry name" value="D-tyrosyl-tRNA(Tyr) deacylase"/>
    <property type="match status" value="1"/>
</dbReference>
<dbReference type="EMBL" id="VSSQ01078214">
    <property type="protein sequence ID" value="MPN28079.1"/>
    <property type="molecule type" value="Genomic_DNA"/>
</dbReference>
<evidence type="ECO:0000313" key="2">
    <source>
        <dbReference type="EMBL" id="MPN28079.1"/>
    </source>
</evidence>
<dbReference type="GO" id="GO:0005737">
    <property type="term" value="C:cytoplasm"/>
    <property type="evidence" value="ECO:0007669"/>
    <property type="project" value="InterPro"/>
</dbReference>
<comment type="similarity">
    <text evidence="1">Belongs to the DTD family.</text>
</comment>
<organism evidence="2">
    <name type="scientific">bioreactor metagenome</name>
    <dbReference type="NCBI Taxonomy" id="1076179"/>
    <lineage>
        <taxon>unclassified sequences</taxon>
        <taxon>metagenomes</taxon>
        <taxon>ecological metagenomes</taxon>
    </lineage>
</organism>
<sequence>MRAVIQRVKNSSVSIDGVKTAQIQKGLNVLLGISTEDTAEDCRYLARKITELRIFEDDHGKMNLSLLDTGGQMLIISQFTLYGDCRKGRRPSFVGAAHPETAVPLYEEFIKTVGALGVKEVQTGQFGADMKVEILNDGPVTLIIDSKNR</sequence>
<evidence type="ECO:0000256" key="1">
    <source>
        <dbReference type="ARBA" id="ARBA00009673"/>
    </source>
</evidence>
<dbReference type="FunFam" id="3.50.80.10:FF:000001">
    <property type="entry name" value="D-aminoacyl-tRNA deacylase"/>
    <property type="match status" value="1"/>
</dbReference>
<dbReference type="SUPFAM" id="SSF69500">
    <property type="entry name" value="DTD-like"/>
    <property type="match status" value="1"/>
</dbReference>
<dbReference type="CDD" id="cd00563">
    <property type="entry name" value="Dtyr_deacylase"/>
    <property type="match status" value="1"/>
</dbReference>
<dbReference type="InterPro" id="IPR003732">
    <property type="entry name" value="Daa-tRNA_deacyls_DTD"/>
</dbReference>
<comment type="caution">
    <text evidence="2">The sequence shown here is derived from an EMBL/GenBank/DDBJ whole genome shotgun (WGS) entry which is preliminary data.</text>
</comment>
<accession>A0A645GQA2</accession>
<dbReference type="InterPro" id="IPR023509">
    <property type="entry name" value="DTD-like_sf"/>
</dbReference>
<protein>
    <submittedName>
        <fullName evidence="2">D-aminoacyl-tRNA deacylase</fullName>
        <ecNumber evidence="2">3.1.1.96</ecNumber>
    </submittedName>
</protein>
<name>A0A645GQA2_9ZZZZ</name>
<dbReference type="PANTHER" id="PTHR10472">
    <property type="entry name" value="D-TYROSYL-TRNA TYR DEACYLASE"/>
    <property type="match status" value="1"/>
</dbReference>
<gene>
    <name evidence="2" type="primary">dtd_47</name>
    <name evidence="2" type="ORF">SDC9_175518</name>
</gene>
<dbReference type="HAMAP" id="MF_00518">
    <property type="entry name" value="Deacylase_Dtd"/>
    <property type="match status" value="1"/>
</dbReference>
<dbReference type="Pfam" id="PF02580">
    <property type="entry name" value="Tyr_Deacylase"/>
    <property type="match status" value="1"/>
</dbReference>
<dbReference type="NCBIfam" id="TIGR00256">
    <property type="entry name" value="D-aminoacyl-tRNA deacylase"/>
    <property type="match status" value="1"/>
</dbReference>
<dbReference type="EC" id="3.1.1.96" evidence="2"/>